<dbReference type="Pfam" id="PF16399">
    <property type="entry name" value="Aquarius_N_1st"/>
    <property type="match status" value="1"/>
</dbReference>
<dbReference type="AlphaFoldDB" id="A0A8K1CRG8"/>
<dbReference type="Pfam" id="PF21143">
    <property type="entry name" value="Aquarius_N_2nd"/>
    <property type="match status" value="1"/>
</dbReference>
<dbReference type="GO" id="GO:0071013">
    <property type="term" value="C:catalytic step 2 spliceosome"/>
    <property type="evidence" value="ECO:0007669"/>
    <property type="project" value="TreeGrafter"/>
</dbReference>
<organism evidence="4 5">
    <name type="scientific">Pythium oligandrum</name>
    <name type="common">Mycoparasitic fungus</name>
    <dbReference type="NCBI Taxonomy" id="41045"/>
    <lineage>
        <taxon>Eukaryota</taxon>
        <taxon>Sar</taxon>
        <taxon>Stramenopiles</taxon>
        <taxon>Oomycota</taxon>
        <taxon>Peronosporomycetes</taxon>
        <taxon>Pythiales</taxon>
        <taxon>Pythiaceae</taxon>
        <taxon>Pythium</taxon>
    </lineage>
</organism>
<reference evidence="4" key="1">
    <citation type="submission" date="2019-03" db="EMBL/GenBank/DDBJ databases">
        <title>Long read genome sequence of the mycoparasitic Pythium oligandrum ATCC 38472 isolated from sugarbeet rhizosphere.</title>
        <authorList>
            <person name="Gaulin E."/>
        </authorList>
    </citation>
    <scope>NUCLEOTIDE SEQUENCE</scope>
    <source>
        <strain evidence="4">ATCC 38472_TT</strain>
    </source>
</reference>
<gene>
    <name evidence="4" type="ORF">Poli38472_012447</name>
</gene>
<feature type="domain" description="RNA helicase aquarius beta-barrel" evidence="3">
    <location>
        <begin position="556"/>
        <end position="721"/>
    </location>
</feature>
<dbReference type="OrthoDB" id="1879at2759"/>
<comment type="caution">
    <text evidence="4">The sequence shown here is derived from an EMBL/GenBank/DDBJ whole genome shotgun (WGS) entry which is preliminary data.</text>
</comment>
<proteinExistence type="predicted"/>
<evidence type="ECO:0000313" key="4">
    <source>
        <dbReference type="EMBL" id="TMW67331.1"/>
    </source>
</evidence>
<evidence type="ECO:0008006" key="6">
    <source>
        <dbReference type="Google" id="ProtNLM"/>
    </source>
</evidence>
<evidence type="ECO:0000259" key="3">
    <source>
        <dbReference type="Pfam" id="PF21143"/>
    </source>
</evidence>
<dbReference type="Gene3D" id="3.40.50.300">
    <property type="entry name" value="P-loop containing nucleotide triphosphate hydrolases"/>
    <property type="match status" value="1"/>
</dbReference>
<dbReference type="InterPro" id="IPR032174">
    <property type="entry name" value="Aquarius_N"/>
</dbReference>
<feature type="region of interest" description="Disordered" evidence="1">
    <location>
        <begin position="222"/>
        <end position="247"/>
    </location>
</feature>
<dbReference type="InterPro" id="IPR048966">
    <property type="entry name" value="Aquarius_b-barrel"/>
</dbReference>
<feature type="compositionally biased region" description="Basic and acidic residues" evidence="1">
    <location>
        <begin position="222"/>
        <end position="234"/>
    </location>
</feature>
<evidence type="ECO:0000256" key="1">
    <source>
        <dbReference type="SAM" id="MobiDB-lite"/>
    </source>
</evidence>
<keyword evidence="5" id="KW-1185">Reference proteome</keyword>
<feature type="compositionally biased region" description="Low complexity" evidence="1">
    <location>
        <begin position="1191"/>
        <end position="1200"/>
    </location>
</feature>
<dbReference type="Proteomes" id="UP000794436">
    <property type="component" value="Unassembled WGS sequence"/>
</dbReference>
<dbReference type="EMBL" id="SPLM01000005">
    <property type="protein sequence ID" value="TMW67331.1"/>
    <property type="molecule type" value="Genomic_DNA"/>
</dbReference>
<dbReference type="InterPro" id="IPR027417">
    <property type="entry name" value="P-loop_NTPase"/>
</dbReference>
<sequence>MARAAPAAKATASKDDKHTLDELLKQIEKASKPDETLKQIVVIYERFLYAASLENVVSSLNALIASEYLEKRVWPLWTHVAKTKSTADRKAWLLTILLLVIRSEQTASSSWTFFTTQATADVHAWDAFVQTLLDSAHSEHARVSTITATKKPASHSDVWTLREKTALLSFLSKCYAHLDVAPIATHFLKLVSLPVWSALSSTQRELEFEQYPKLARHWRKLMGDTETKEESGKDKSKRRKVTDGTESHVSTHEKAFIDSLVQEFVAFIATSDVKTLNKAGEDVVDASLRYVATSLVLWTDILGQLPTRRFLLALLRRRQVLPQLRQSPLIQHWLEFRSASEQTALRQQIQDLELMLQFAIDPQTGKSLTSFQEQKEAALELVQTFQRTVFEHFRDTPVEALAILPVSAIQHAETFREQLSALVRADRGAVEDLGVRLGVFADKTEASALTVDLLVRCLVDTYALPSKSSSASEQLFPTEIEIWRDDLTDTSSTVYTASPSALFPVLALPKLGLQYLNLADFLRRNATLSRHLVSQSMRSDLESAIRSMDAVRSLARNGETVFRGFSQRAVPLLTAFSIMKVDKPAIGETVPSLVVAQFDVELDTQHDITAFDRIQPRELVYLVTIRPLKDEASEAMGYNSTTADESSTGHFAEDFGVMYVRCAEVLEVLDEDDVVLHVDDHPQGKGRKRAFKVALDGEQYKKDLEDGQLGAYEYTNLLVRRNTRTHHSRAVLETIASTLKEPEQVLPSWLYDLVLGYGDPAAATYSSLAKSQRHTSVTIPLLDLFVDGTHAVSTCGANNVTLVDENNKPLEASEASAPFTLVEDLVKNTTVLKAHRGASNDQMKVLTKAQVTAVKHGVSEGLTLVQGAHTATQDVVTSILQTVYRSTPTNEKILVVTQTQDAVKSLLTSLEAAHKVDIANIVALTSSAKTEDTTWSIQGRVGLLLQRRLYLLQQVDALAKWMERLDAKYAGLGVSASYSSDNALFFYRYYLKALLDAAKTTTSVQDTALRSYYVEKQQNEPMDASVLHAFAAEIEGFFGELERLQSFELLHTPRQRADAYLIQHARVLVLTAEDAAIQYRSLAKLRLSVKSVVALEASCAREIETFLPLLLTTTPSSQSIQSGLKRLVLVSDNESASKQKEEDVLTRYAGFSDSLLSRLLRLGVQSVTVDAAEGTVSATETKATKKPAPPTTKKTPTKTTPSKKRK</sequence>
<dbReference type="PANTHER" id="PTHR10887:SF5">
    <property type="entry name" value="RNA HELICASE AQUARIUS"/>
    <property type="match status" value="1"/>
</dbReference>
<feature type="region of interest" description="Disordered" evidence="1">
    <location>
        <begin position="1173"/>
        <end position="1206"/>
    </location>
</feature>
<feature type="domain" description="RNA helicase aquarius N-terminal" evidence="2">
    <location>
        <begin position="38"/>
        <end position="459"/>
    </location>
</feature>
<protein>
    <recommendedName>
        <fullName evidence="6">Intron-binding protein aquarius N-terminal domain-containing protein</fullName>
    </recommendedName>
</protein>
<dbReference type="InterPro" id="IPR045055">
    <property type="entry name" value="DNA2/NAM7-like"/>
</dbReference>
<dbReference type="GO" id="GO:0003729">
    <property type="term" value="F:mRNA binding"/>
    <property type="evidence" value="ECO:0007669"/>
    <property type="project" value="TreeGrafter"/>
</dbReference>
<name>A0A8K1CRG8_PYTOL</name>
<dbReference type="PANTHER" id="PTHR10887">
    <property type="entry name" value="DNA2/NAM7 HELICASE FAMILY"/>
    <property type="match status" value="1"/>
</dbReference>
<evidence type="ECO:0000259" key="2">
    <source>
        <dbReference type="Pfam" id="PF16399"/>
    </source>
</evidence>
<evidence type="ECO:0000313" key="5">
    <source>
        <dbReference type="Proteomes" id="UP000794436"/>
    </source>
</evidence>
<accession>A0A8K1CRG8</accession>